<evidence type="ECO:0000313" key="5">
    <source>
        <dbReference type="EMBL" id="PRQ09996.1"/>
    </source>
</evidence>
<dbReference type="Gene3D" id="2.40.50.90">
    <property type="match status" value="1"/>
</dbReference>
<dbReference type="InterPro" id="IPR035437">
    <property type="entry name" value="SNase_OB-fold_sf"/>
</dbReference>
<evidence type="ECO:0000256" key="1">
    <source>
        <dbReference type="ARBA" id="ARBA00022722"/>
    </source>
</evidence>
<evidence type="ECO:0000256" key="2">
    <source>
        <dbReference type="ARBA" id="ARBA00022759"/>
    </source>
</evidence>
<dbReference type="EC" id="3.1.-.-" evidence="5"/>
<protein>
    <submittedName>
        <fullName evidence="5">SPBc2 prophage-derived endonuclease YokF</fullName>
        <ecNumber evidence="5">3.1.-.-</ecNumber>
    </submittedName>
</protein>
<accession>A0A2S9YY30</accession>
<dbReference type="GO" id="GO:0004519">
    <property type="term" value="F:endonuclease activity"/>
    <property type="evidence" value="ECO:0007669"/>
    <property type="project" value="UniProtKB-KW"/>
</dbReference>
<sequence length="189" mass="20327">MQLTLPSTAAPQVVRHGRVAARRARVGWLLAGLVTLALGCDTEPAAEIGEQLCGPSEAKVARVVDGDTIELETGERVRYLMIDTPESTTETECWGAEAKAANVALVEGKTVTLTYDVECEDAYGRLLAYVELSGQEINRVMIERGHACVLHISPNGDAIADEYEALEYQAQMQLPPAGLWATCDPIPCG</sequence>
<organism evidence="5 6">
    <name type="scientific">Enhygromyxa salina</name>
    <dbReference type="NCBI Taxonomy" id="215803"/>
    <lineage>
        <taxon>Bacteria</taxon>
        <taxon>Pseudomonadati</taxon>
        <taxon>Myxococcota</taxon>
        <taxon>Polyangia</taxon>
        <taxon>Nannocystales</taxon>
        <taxon>Nannocystaceae</taxon>
        <taxon>Enhygromyxa</taxon>
    </lineage>
</organism>
<dbReference type="PROSITE" id="PS50830">
    <property type="entry name" value="TNASE_3"/>
    <property type="match status" value="1"/>
</dbReference>
<dbReference type="Pfam" id="PF00565">
    <property type="entry name" value="SNase"/>
    <property type="match status" value="1"/>
</dbReference>
<evidence type="ECO:0000256" key="3">
    <source>
        <dbReference type="ARBA" id="ARBA00022801"/>
    </source>
</evidence>
<dbReference type="AlphaFoldDB" id="A0A2S9YY30"/>
<evidence type="ECO:0000313" key="6">
    <source>
        <dbReference type="Proteomes" id="UP000238823"/>
    </source>
</evidence>
<feature type="domain" description="TNase-like" evidence="4">
    <location>
        <begin position="54"/>
        <end position="182"/>
    </location>
</feature>
<keyword evidence="3 5" id="KW-0378">Hydrolase</keyword>
<dbReference type="GO" id="GO:0016787">
    <property type="term" value="F:hydrolase activity"/>
    <property type="evidence" value="ECO:0007669"/>
    <property type="project" value="UniProtKB-KW"/>
</dbReference>
<dbReference type="PANTHER" id="PTHR12302:SF3">
    <property type="entry name" value="SERINE_THREONINE-PROTEIN KINASE 31"/>
    <property type="match status" value="1"/>
</dbReference>
<reference evidence="5 6" key="1">
    <citation type="submission" date="2018-03" db="EMBL/GenBank/DDBJ databases">
        <title>Draft Genome Sequences of the Obligatory Marine Myxobacteria Enhygromyxa salina SWB007.</title>
        <authorList>
            <person name="Poehlein A."/>
            <person name="Moghaddam J.A."/>
            <person name="Harms H."/>
            <person name="Alanjari M."/>
            <person name="Koenig G.M."/>
            <person name="Daniel R."/>
            <person name="Schaeberle T.F."/>
        </authorList>
    </citation>
    <scope>NUCLEOTIDE SEQUENCE [LARGE SCALE GENOMIC DNA]</scope>
    <source>
        <strain evidence="5 6">SWB007</strain>
    </source>
</reference>
<dbReference type="SUPFAM" id="SSF50199">
    <property type="entry name" value="Staphylococcal nuclease"/>
    <property type="match status" value="1"/>
</dbReference>
<name>A0A2S9YY30_9BACT</name>
<dbReference type="PANTHER" id="PTHR12302">
    <property type="entry name" value="EBNA2 BINDING PROTEIN P100"/>
    <property type="match status" value="1"/>
</dbReference>
<dbReference type="EMBL" id="PVNL01000004">
    <property type="protein sequence ID" value="PRQ09996.1"/>
    <property type="molecule type" value="Genomic_DNA"/>
</dbReference>
<proteinExistence type="predicted"/>
<dbReference type="InterPro" id="IPR016071">
    <property type="entry name" value="Staphylococal_nuclease_OB-fold"/>
</dbReference>
<dbReference type="Proteomes" id="UP000238823">
    <property type="component" value="Unassembled WGS sequence"/>
</dbReference>
<dbReference type="OrthoDB" id="4376109at2"/>
<comment type="caution">
    <text evidence="5">The sequence shown here is derived from an EMBL/GenBank/DDBJ whole genome shotgun (WGS) entry which is preliminary data.</text>
</comment>
<evidence type="ECO:0000259" key="4">
    <source>
        <dbReference type="PROSITE" id="PS50830"/>
    </source>
</evidence>
<gene>
    <name evidence="5" type="primary">yokF</name>
    <name evidence="5" type="ORF">ENSA7_02020</name>
</gene>
<dbReference type="SMART" id="SM00318">
    <property type="entry name" value="SNc"/>
    <property type="match status" value="1"/>
</dbReference>
<keyword evidence="1" id="KW-0540">Nuclease</keyword>
<keyword evidence="2 5" id="KW-0255">Endonuclease</keyword>